<dbReference type="Proteomes" id="UP000233491">
    <property type="component" value="Unassembled WGS sequence"/>
</dbReference>
<dbReference type="AlphaFoldDB" id="A0A1I4VGB8"/>
<dbReference type="RefSeq" id="WP_101287191.1">
    <property type="nucleotide sequence ID" value="NZ_FOUQ01000011.1"/>
</dbReference>
<name>A0A1I4VGB8_9HYPH</name>
<gene>
    <name evidence="3" type="ORF">CXZ10_01500</name>
</gene>
<dbReference type="NCBIfam" id="TIGR00654">
    <property type="entry name" value="PhzF_family"/>
    <property type="match status" value="1"/>
</dbReference>
<accession>A0A1I4VGB8</accession>
<evidence type="ECO:0000256" key="2">
    <source>
        <dbReference type="PIRSR" id="PIRSR016184-1"/>
    </source>
</evidence>
<proteinExistence type="inferred from homology"/>
<dbReference type="PIRSF" id="PIRSF016184">
    <property type="entry name" value="PhzC_PhzF"/>
    <property type="match status" value="1"/>
</dbReference>
<evidence type="ECO:0000313" key="4">
    <source>
        <dbReference type="Proteomes" id="UP000233491"/>
    </source>
</evidence>
<feature type="active site" evidence="2">
    <location>
        <position position="46"/>
    </location>
</feature>
<organism evidence="3 4">
    <name type="scientific">Pleomorphomonas diazotrophica</name>
    <dbReference type="NCBI Taxonomy" id="1166257"/>
    <lineage>
        <taxon>Bacteria</taxon>
        <taxon>Pseudomonadati</taxon>
        <taxon>Pseudomonadota</taxon>
        <taxon>Alphaproteobacteria</taxon>
        <taxon>Hyphomicrobiales</taxon>
        <taxon>Pleomorphomonadaceae</taxon>
        <taxon>Pleomorphomonas</taxon>
    </lineage>
</organism>
<dbReference type="OrthoDB" id="9788221at2"/>
<dbReference type="EMBL" id="PJNW01000002">
    <property type="protein sequence ID" value="PKR90094.1"/>
    <property type="molecule type" value="Genomic_DNA"/>
</dbReference>
<keyword evidence="4" id="KW-1185">Reference proteome</keyword>
<dbReference type="GO" id="GO:0005737">
    <property type="term" value="C:cytoplasm"/>
    <property type="evidence" value="ECO:0007669"/>
    <property type="project" value="TreeGrafter"/>
</dbReference>
<evidence type="ECO:0000256" key="1">
    <source>
        <dbReference type="ARBA" id="ARBA00008270"/>
    </source>
</evidence>
<dbReference type="PANTHER" id="PTHR13774">
    <property type="entry name" value="PHENAZINE BIOSYNTHESIS PROTEIN"/>
    <property type="match status" value="1"/>
</dbReference>
<sequence length="303" mass="32457">MARRYAILDVFTAKGLTGNPLAVVLDSAGLDSAAMLAITKEFNLSETVFVEPPSRPGTSARIRIFTPGRELPFAGHPTVGTAVLLAHERLQGIERETDAMVVLEEQVGVVRCGVTISPERSGRAVFDLPKLPEERPFHGDVGLAASALGLNRGDIGFENHVPCVFDGGGPVFVFLPLAGLDAMRRIRVDKSLWASAFGSAELDLFVYTRDVVTNGHDFHARMFAPNLGIGEDPATGSAAAAFSAVVRRFDRPADGEHKLIIEQGFEMGRPSLIELEIIIEKGKLTGGRIGGEAVIVGRGELYV</sequence>
<comment type="similarity">
    <text evidence="1">Belongs to the PhzF family.</text>
</comment>
<dbReference type="InterPro" id="IPR003719">
    <property type="entry name" value="Phenazine_PhzF-like"/>
</dbReference>
<dbReference type="PANTHER" id="PTHR13774:SF32">
    <property type="entry name" value="ANTISENSE-ENHANCING SEQUENCE 1"/>
    <property type="match status" value="1"/>
</dbReference>
<reference evidence="3 4" key="1">
    <citation type="submission" date="2017-12" db="EMBL/GenBank/DDBJ databases">
        <title>Anaerobic carbon monoxide metabolism by Pleomorphomonas carboxyditropha sp. nov., a new mesophilic hydrogenogenic carboxidotroph.</title>
        <authorList>
            <person name="Esquivel-Elizondo S."/>
            <person name="Krajmalnik-Brown R."/>
        </authorList>
    </citation>
    <scope>NUCLEOTIDE SEQUENCE [LARGE SCALE GENOMIC DNA]</scope>
    <source>
        <strain evidence="3 4">R5-392</strain>
    </source>
</reference>
<dbReference type="Gene3D" id="3.10.310.10">
    <property type="entry name" value="Diaminopimelate Epimerase, Chain A, domain 1"/>
    <property type="match status" value="2"/>
</dbReference>
<dbReference type="SUPFAM" id="SSF54506">
    <property type="entry name" value="Diaminopimelate epimerase-like"/>
    <property type="match status" value="1"/>
</dbReference>
<dbReference type="Pfam" id="PF02567">
    <property type="entry name" value="PhzC-PhzF"/>
    <property type="match status" value="1"/>
</dbReference>
<evidence type="ECO:0000313" key="3">
    <source>
        <dbReference type="EMBL" id="PKR90094.1"/>
    </source>
</evidence>
<dbReference type="GO" id="GO:0016853">
    <property type="term" value="F:isomerase activity"/>
    <property type="evidence" value="ECO:0007669"/>
    <property type="project" value="TreeGrafter"/>
</dbReference>
<comment type="caution">
    <text evidence="3">The sequence shown here is derived from an EMBL/GenBank/DDBJ whole genome shotgun (WGS) entry which is preliminary data.</text>
</comment>
<protein>
    <submittedName>
        <fullName evidence="3">Phenazine biosynthesis protein PhzF</fullName>
    </submittedName>
</protein>